<accession>A0A0C3QUD7</accession>
<evidence type="ECO:0000256" key="1">
    <source>
        <dbReference type="ARBA" id="ARBA00009005"/>
    </source>
</evidence>
<dbReference type="PANTHER" id="PTHR48104:SF30">
    <property type="entry name" value="METACASPASE-1"/>
    <property type="match status" value="1"/>
</dbReference>
<dbReference type="GO" id="GO:0004197">
    <property type="term" value="F:cysteine-type endopeptidase activity"/>
    <property type="evidence" value="ECO:0007669"/>
    <property type="project" value="InterPro"/>
</dbReference>
<evidence type="ECO:0000259" key="2">
    <source>
        <dbReference type="Pfam" id="PF00656"/>
    </source>
</evidence>
<dbReference type="InterPro" id="IPR050452">
    <property type="entry name" value="Metacaspase"/>
</dbReference>
<dbReference type="AlphaFoldDB" id="A0A0C3QUD7"/>
<dbReference type="EMBL" id="KN822951">
    <property type="protein sequence ID" value="KIO32991.1"/>
    <property type="molecule type" value="Genomic_DNA"/>
</dbReference>
<dbReference type="Gene3D" id="3.40.50.1460">
    <property type="match status" value="1"/>
</dbReference>
<feature type="domain" description="Peptidase C14 caspase" evidence="2">
    <location>
        <begin position="7"/>
        <end position="148"/>
    </location>
</feature>
<dbReference type="InterPro" id="IPR011600">
    <property type="entry name" value="Pept_C14_caspase"/>
</dbReference>
<dbReference type="Proteomes" id="UP000054248">
    <property type="component" value="Unassembled WGS sequence"/>
</dbReference>
<dbReference type="GO" id="GO:0005737">
    <property type="term" value="C:cytoplasm"/>
    <property type="evidence" value="ECO:0007669"/>
    <property type="project" value="TreeGrafter"/>
</dbReference>
<dbReference type="GO" id="GO:0006508">
    <property type="term" value="P:proteolysis"/>
    <property type="evidence" value="ECO:0007669"/>
    <property type="project" value="InterPro"/>
</dbReference>
<evidence type="ECO:0000313" key="3">
    <source>
        <dbReference type="EMBL" id="KIO32991.1"/>
    </source>
</evidence>
<organism evidence="3 4">
    <name type="scientific">Tulasnella calospora MUT 4182</name>
    <dbReference type="NCBI Taxonomy" id="1051891"/>
    <lineage>
        <taxon>Eukaryota</taxon>
        <taxon>Fungi</taxon>
        <taxon>Dikarya</taxon>
        <taxon>Basidiomycota</taxon>
        <taxon>Agaricomycotina</taxon>
        <taxon>Agaricomycetes</taxon>
        <taxon>Cantharellales</taxon>
        <taxon>Tulasnellaceae</taxon>
        <taxon>Tulasnella</taxon>
    </lineage>
</organism>
<keyword evidence="4" id="KW-1185">Reference proteome</keyword>
<proteinExistence type="inferred from homology"/>
<sequence length="184" mass="20264">MQATDGDNRILFYFAGHGILVDGSEEPFDSSSKSFAQALVAGNGEHIYGSELRSWFCNSSNRSASITAVFDACHTGGIMGLPYSCEIYREDIRVHRSSKQTVPVEMLEISAARWNQQAFSSSRGGGMYGQLSWCLVQYLKETDDESVNGLAHYLDENCDPDGGQLPQICYSRQIKGPRVLSDST</sequence>
<protein>
    <recommendedName>
        <fullName evidence="2">Peptidase C14 caspase domain-containing protein</fullName>
    </recommendedName>
</protein>
<evidence type="ECO:0000313" key="4">
    <source>
        <dbReference type="Proteomes" id="UP000054248"/>
    </source>
</evidence>
<comment type="similarity">
    <text evidence="1">Belongs to the peptidase C14B family.</text>
</comment>
<dbReference type="Pfam" id="PF00656">
    <property type="entry name" value="Peptidase_C14"/>
    <property type="match status" value="1"/>
</dbReference>
<dbReference type="HOGENOM" id="CLU_074894_1_0_1"/>
<name>A0A0C3QUD7_9AGAM</name>
<reference evidence="3 4" key="1">
    <citation type="submission" date="2014-04" db="EMBL/GenBank/DDBJ databases">
        <authorList>
            <consortium name="DOE Joint Genome Institute"/>
            <person name="Kuo A."/>
            <person name="Girlanda M."/>
            <person name="Perotto S."/>
            <person name="Kohler A."/>
            <person name="Nagy L.G."/>
            <person name="Floudas D."/>
            <person name="Copeland A."/>
            <person name="Barry K.W."/>
            <person name="Cichocki N."/>
            <person name="Veneault-Fourrey C."/>
            <person name="LaButti K."/>
            <person name="Lindquist E.A."/>
            <person name="Lipzen A."/>
            <person name="Lundell T."/>
            <person name="Morin E."/>
            <person name="Murat C."/>
            <person name="Sun H."/>
            <person name="Tunlid A."/>
            <person name="Henrissat B."/>
            <person name="Grigoriev I.V."/>
            <person name="Hibbett D.S."/>
            <person name="Martin F."/>
            <person name="Nordberg H.P."/>
            <person name="Cantor M.N."/>
            <person name="Hua S.X."/>
        </authorList>
    </citation>
    <scope>NUCLEOTIDE SEQUENCE [LARGE SCALE GENOMIC DNA]</scope>
    <source>
        <strain evidence="3 4">MUT 4182</strain>
    </source>
</reference>
<reference evidence="4" key="2">
    <citation type="submission" date="2015-01" db="EMBL/GenBank/DDBJ databases">
        <title>Evolutionary Origins and Diversification of the Mycorrhizal Mutualists.</title>
        <authorList>
            <consortium name="DOE Joint Genome Institute"/>
            <consortium name="Mycorrhizal Genomics Consortium"/>
            <person name="Kohler A."/>
            <person name="Kuo A."/>
            <person name="Nagy L.G."/>
            <person name="Floudas D."/>
            <person name="Copeland A."/>
            <person name="Barry K.W."/>
            <person name="Cichocki N."/>
            <person name="Veneault-Fourrey C."/>
            <person name="LaButti K."/>
            <person name="Lindquist E.A."/>
            <person name="Lipzen A."/>
            <person name="Lundell T."/>
            <person name="Morin E."/>
            <person name="Murat C."/>
            <person name="Riley R."/>
            <person name="Ohm R."/>
            <person name="Sun H."/>
            <person name="Tunlid A."/>
            <person name="Henrissat B."/>
            <person name="Grigoriev I.V."/>
            <person name="Hibbett D.S."/>
            <person name="Martin F."/>
        </authorList>
    </citation>
    <scope>NUCLEOTIDE SEQUENCE [LARGE SCALE GENOMIC DNA]</scope>
    <source>
        <strain evidence="4">MUT 4182</strain>
    </source>
</reference>
<dbReference type="PANTHER" id="PTHR48104">
    <property type="entry name" value="METACASPASE-4"/>
    <property type="match status" value="1"/>
</dbReference>
<gene>
    <name evidence="3" type="ORF">M407DRAFT_18148</name>
</gene>